<evidence type="ECO:0000313" key="3">
    <source>
        <dbReference type="EMBL" id="MFD0857255.1"/>
    </source>
</evidence>
<dbReference type="SMART" id="SM00493">
    <property type="entry name" value="TOPRIM"/>
    <property type="match status" value="1"/>
</dbReference>
<feature type="region of interest" description="Disordered" evidence="1">
    <location>
        <begin position="624"/>
        <end position="665"/>
    </location>
</feature>
<dbReference type="Proteomes" id="UP001597083">
    <property type="component" value="Unassembled WGS sequence"/>
</dbReference>
<dbReference type="PANTHER" id="PTHR30313:SF2">
    <property type="entry name" value="DNA PRIMASE"/>
    <property type="match status" value="1"/>
</dbReference>
<feature type="domain" description="Toprim" evidence="2">
    <location>
        <begin position="426"/>
        <end position="511"/>
    </location>
</feature>
<dbReference type="PROSITE" id="PS50880">
    <property type="entry name" value="TOPRIM"/>
    <property type="match status" value="1"/>
</dbReference>
<dbReference type="Pfam" id="PF13155">
    <property type="entry name" value="Toprim_2"/>
    <property type="match status" value="1"/>
</dbReference>
<feature type="region of interest" description="Disordered" evidence="1">
    <location>
        <begin position="258"/>
        <end position="279"/>
    </location>
</feature>
<comment type="caution">
    <text evidence="3">The sequence shown here is derived from an EMBL/GenBank/DDBJ whole genome shotgun (WGS) entry which is preliminary data.</text>
</comment>
<evidence type="ECO:0000259" key="2">
    <source>
        <dbReference type="PROSITE" id="PS50880"/>
    </source>
</evidence>
<keyword evidence="4" id="KW-1185">Reference proteome</keyword>
<feature type="compositionally biased region" description="Pro residues" evidence="1">
    <location>
        <begin position="265"/>
        <end position="274"/>
    </location>
</feature>
<dbReference type="InterPro" id="IPR037068">
    <property type="entry name" value="DNA_primase_core_N_sf"/>
</dbReference>
<dbReference type="CDD" id="cd03364">
    <property type="entry name" value="TOPRIM_DnaG_primases"/>
    <property type="match status" value="1"/>
</dbReference>
<dbReference type="Gene3D" id="3.90.980.10">
    <property type="entry name" value="DNA primase, catalytic core, N-terminal domain"/>
    <property type="match status" value="1"/>
</dbReference>
<name>A0ABW3CRR7_9ACTN</name>
<sequence length="665" mass="72745">MTTPPPTPGVRNRDAEELQRRVEILHGIAASELARLSRGQLTWEQWLTHAHHHGRYGFTNTLLIAAQRPTATDVRSYEDWKRQGRQVLRGQSAIRVLSRSGKPRPVFDVEQTDGQPLGEPASVSPGQAYDRLRRLASDLELYVDRGQRWSYSGRPERRIMIAPQLADAEAATLLAHQLAHVLQRGERIDLDEPCQGVRRVRADSIAYLVLAAIGMDVDHLSFASVQSWAGKDARANPHAAIRTVGEKVLRVASRIRQRLPETSMNPPPQGPAVPHPKQAPEHENLLAAQTEAHAFFRAHHSDSWAPGYLAERGFEDGIQERWQIGYAPAGRRTLIDHLTSRGFSDETLVAAGLAKRGRDGTLFDIFRDRVMLPLRAPDGAVVGFIGRRRDDAPGPKYLNTPETSIFRKGEVLFGLHEGRDRLQQGARPLVVEGPFDAIAIDSATIDDHVPLAPCGTAITTNHLDQIAKCSDIASSGLLLALDGDNAGSKAMQRAWGALKQIAGPVEAVCLPEGRDPADIFRNHGCDGVREALHSIVRLADLVVDAAIDRVGGTLEFAENRLAAARTAANLIAQMRAPEVARQILRVAERTGLGISDMNAILAVAISPGVTPTGVSAATEDFPLAPLTRTDHEDDEDNHSSHRTYAKPSTPTHTNRGNHRERRAAP</sequence>
<feature type="region of interest" description="Disordered" evidence="1">
    <location>
        <begin position="104"/>
        <end position="123"/>
    </location>
</feature>
<dbReference type="InterPro" id="IPR006171">
    <property type="entry name" value="TOPRIM_dom"/>
</dbReference>
<accession>A0ABW3CRR7</accession>
<dbReference type="PANTHER" id="PTHR30313">
    <property type="entry name" value="DNA PRIMASE"/>
    <property type="match status" value="1"/>
</dbReference>
<dbReference type="InterPro" id="IPR050219">
    <property type="entry name" value="DnaG_primase"/>
</dbReference>
<feature type="compositionally biased region" description="Basic residues" evidence="1">
    <location>
        <begin position="655"/>
        <end position="665"/>
    </location>
</feature>
<proteinExistence type="predicted"/>
<dbReference type="Gene3D" id="3.40.1360.10">
    <property type="match status" value="1"/>
</dbReference>
<dbReference type="EMBL" id="JBHTIR010004393">
    <property type="protein sequence ID" value="MFD0857255.1"/>
    <property type="molecule type" value="Genomic_DNA"/>
</dbReference>
<dbReference type="SUPFAM" id="SSF56731">
    <property type="entry name" value="DNA primase core"/>
    <property type="match status" value="1"/>
</dbReference>
<dbReference type="InterPro" id="IPR013264">
    <property type="entry name" value="DNAG_N"/>
</dbReference>
<reference evidence="4" key="1">
    <citation type="journal article" date="2019" name="Int. J. Syst. Evol. Microbiol.">
        <title>The Global Catalogue of Microorganisms (GCM) 10K type strain sequencing project: providing services to taxonomists for standard genome sequencing and annotation.</title>
        <authorList>
            <consortium name="The Broad Institute Genomics Platform"/>
            <consortium name="The Broad Institute Genome Sequencing Center for Infectious Disease"/>
            <person name="Wu L."/>
            <person name="Ma J."/>
        </authorList>
    </citation>
    <scope>NUCLEOTIDE SEQUENCE [LARGE SCALE GENOMIC DNA]</scope>
    <source>
        <strain evidence="4">JCM 31696</strain>
    </source>
</reference>
<protein>
    <submittedName>
        <fullName evidence="3">Toprim domain-containing protein</fullName>
    </submittedName>
</protein>
<dbReference type="InterPro" id="IPR034151">
    <property type="entry name" value="TOPRIM_DnaG_bac"/>
</dbReference>
<gene>
    <name evidence="3" type="ORF">ACFQ07_33940</name>
</gene>
<dbReference type="Pfam" id="PF08275">
    <property type="entry name" value="DNAG_N"/>
    <property type="match status" value="1"/>
</dbReference>
<organism evidence="3 4">
    <name type="scientific">Actinomadura adrarensis</name>
    <dbReference type="NCBI Taxonomy" id="1819600"/>
    <lineage>
        <taxon>Bacteria</taxon>
        <taxon>Bacillati</taxon>
        <taxon>Actinomycetota</taxon>
        <taxon>Actinomycetes</taxon>
        <taxon>Streptosporangiales</taxon>
        <taxon>Thermomonosporaceae</taxon>
        <taxon>Actinomadura</taxon>
    </lineage>
</organism>
<evidence type="ECO:0000256" key="1">
    <source>
        <dbReference type="SAM" id="MobiDB-lite"/>
    </source>
</evidence>
<evidence type="ECO:0000313" key="4">
    <source>
        <dbReference type="Proteomes" id="UP001597083"/>
    </source>
</evidence>